<evidence type="ECO:0000313" key="2">
    <source>
        <dbReference type="Proteomes" id="UP001634394"/>
    </source>
</evidence>
<keyword evidence="2" id="KW-1185">Reference proteome</keyword>
<reference evidence="1 2" key="1">
    <citation type="submission" date="2024-11" db="EMBL/GenBank/DDBJ databases">
        <title>Chromosome-level genome assembly of the freshwater bivalve Anodonta woodiana.</title>
        <authorList>
            <person name="Chen X."/>
        </authorList>
    </citation>
    <scope>NUCLEOTIDE SEQUENCE [LARGE SCALE GENOMIC DNA]</scope>
    <source>
        <strain evidence="1">MN2024</strain>
        <tissue evidence="1">Gills</tissue>
    </source>
</reference>
<proteinExistence type="predicted"/>
<dbReference type="EMBL" id="JBJQND010000012">
    <property type="protein sequence ID" value="KAL3858594.1"/>
    <property type="molecule type" value="Genomic_DNA"/>
</dbReference>
<sequence length="175" mass="20119">MSDDIYEETAENENVEKSIRELAKGYSDFLDIDSSREQQKFNDSIEEMLTKLEEFSGLVDMIRSDTSLCMNKTLPLIKEKCDGMKKIFTRIDRLEAFAAFLRERLKVMEECVNKAESEMGSLSGIKKMFSSLISPKKLQPKGKESKFEFITPEIFVTEEHVHKIIDVTEKSPDTA</sequence>
<dbReference type="PANTHER" id="PTHR16230">
    <property type="entry name" value="CAPPUCCINO"/>
    <property type="match status" value="1"/>
</dbReference>
<evidence type="ECO:0000313" key="1">
    <source>
        <dbReference type="EMBL" id="KAL3858594.1"/>
    </source>
</evidence>
<dbReference type="PANTHER" id="PTHR16230:SF3">
    <property type="entry name" value="BIOGENESIS OF LYSOSOMAL ORGANELLES COMPLEX-1, SUBUNIT 4, CAPPUCCINO"/>
    <property type="match status" value="1"/>
</dbReference>
<dbReference type="InterPro" id="IPR024857">
    <property type="entry name" value="Cappuccino"/>
</dbReference>
<accession>A0ABD3VAI5</accession>
<organism evidence="1 2">
    <name type="scientific">Sinanodonta woodiana</name>
    <name type="common">Chinese pond mussel</name>
    <name type="synonym">Anodonta woodiana</name>
    <dbReference type="NCBI Taxonomy" id="1069815"/>
    <lineage>
        <taxon>Eukaryota</taxon>
        <taxon>Metazoa</taxon>
        <taxon>Spiralia</taxon>
        <taxon>Lophotrochozoa</taxon>
        <taxon>Mollusca</taxon>
        <taxon>Bivalvia</taxon>
        <taxon>Autobranchia</taxon>
        <taxon>Heteroconchia</taxon>
        <taxon>Palaeoheterodonta</taxon>
        <taxon>Unionida</taxon>
        <taxon>Unionoidea</taxon>
        <taxon>Unionidae</taxon>
        <taxon>Unioninae</taxon>
        <taxon>Sinanodonta</taxon>
    </lineage>
</organism>
<name>A0ABD3VAI5_SINWO</name>
<gene>
    <name evidence="1" type="ORF">ACJMK2_008866</name>
</gene>
<protein>
    <recommendedName>
        <fullName evidence="3">Biogenesis of lysosome-related organelles complex 1 subunit 4</fullName>
    </recommendedName>
</protein>
<evidence type="ECO:0008006" key="3">
    <source>
        <dbReference type="Google" id="ProtNLM"/>
    </source>
</evidence>
<comment type="caution">
    <text evidence="1">The sequence shown here is derived from an EMBL/GenBank/DDBJ whole genome shotgun (WGS) entry which is preliminary data.</text>
</comment>
<dbReference type="AlphaFoldDB" id="A0ABD3VAI5"/>
<dbReference type="Proteomes" id="UP001634394">
    <property type="component" value="Unassembled WGS sequence"/>
</dbReference>